<dbReference type="HOGENOM" id="CLU_2625531_0_0_1"/>
<dbReference type="Gramene" id="LPERR02G07710.1">
    <property type="protein sequence ID" value="LPERR02G07710.1"/>
    <property type="gene ID" value="LPERR02G07710"/>
</dbReference>
<dbReference type="Proteomes" id="UP000032180">
    <property type="component" value="Chromosome 2"/>
</dbReference>
<dbReference type="AlphaFoldDB" id="A0A0D9VDU6"/>
<protein>
    <submittedName>
        <fullName evidence="2">Uncharacterized protein</fullName>
    </submittedName>
</protein>
<sequence>MSRQAWKDEAAAQDLLKVDAARVHKVAAAQSRKDAVAPMRKAHGRAPVPLVPEQSSSGYELLHQGPSPTAAASSTAAP</sequence>
<feature type="compositionally biased region" description="Low complexity" evidence="1">
    <location>
        <begin position="66"/>
        <end position="78"/>
    </location>
</feature>
<evidence type="ECO:0000313" key="3">
    <source>
        <dbReference type="Proteomes" id="UP000032180"/>
    </source>
</evidence>
<evidence type="ECO:0000313" key="2">
    <source>
        <dbReference type="EnsemblPlants" id="LPERR02G07710.1"/>
    </source>
</evidence>
<keyword evidence="3" id="KW-1185">Reference proteome</keyword>
<proteinExistence type="predicted"/>
<reference evidence="2 3" key="1">
    <citation type="submission" date="2012-08" db="EMBL/GenBank/DDBJ databases">
        <title>Oryza genome evolution.</title>
        <authorList>
            <person name="Wing R.A."/>
        </authorList>
    </citation>
    <scope>NUCLEOTIDE SEQUENCE</scope>
</reference>
<dbReference type="EnsemblPlants" id="LPERR02G07710.1">
    <property type="protein sequence ID" value="LPERR02G07710.1"/>
    <property type="gene ID" value="LPERR02G07710"/>
</dbReference>
<accession>A0A0D9VDU6</accession>
<organism evidence="2 3">
    <name type="scientific">Leersia perrieri</name>
    <dbReference type="NCBI Taxonomy" id="77586"/>
    <lineage>
        <taxon>Eukaryota</taxon>
        <taxon>Viridiplantae</taxon>
        <taxon>Streptophyta</taxon>
        <taxon>Embryophyta</taxon>
        <taxon>Tracheophyta</taxon>
        <taxon>Spermatophyta</taxon>
        <taxon>Magnoliopsida</taxon>
        <taxon>Liliopsida</taxon>
        <taxon>Poales</taxon>
        <taxon>Poaceae</taxon>
        <taxon>BOP clade</taxon>
        <taxon>Oryzoideae</taxon>
        <taxon>Oryzeae</taxon>
        <taxon>Oryzinae</taxon>
        <taxon>Leersia</taxon>
    </lineage>
</organism>
<reference evidence="3" key="2">
    <citation type="submission" date="2013-12" db="EMBL/GenBank/DDBJ databases">
        <authorList>
            <person name="Yu Y."/>
            <person name="Lee S."/>
            <person name="de Baynast K."/>
            <person name="Wissotski M."/>
            <person name="Liu L."/>
            <person name="Talag J."/>
            <person name="Goicoechea J."/>
            <person name="Angelova A."/>
            <person name="Jetty R."/>
            <person name="Kudrna D."/>
            <person name="Golser W."/>
            <person name="Rivera L."/>
            <person name="Zhang J."/>
            <person name="Wing R."/>
        </authorList>
    </citation>
    <scope>NUCLEOTIDE SEQUENCE</scope>
</reference>
<reference evidence="2" key="3">
    <citation type="submission" date="2015-04" db="UniProtKB">
        <authorList>
            <consortium name="EnsemblPlants"/>
        </authorList>
    </citation>
    <scope>IDENTIFICATION</scope>
</reference>
<name>A0A0D9VDU6_9ORYZ</name>
<evidence type="ECO:0000256" key="1">
    <source>
        <dbReference type="SAM" id="MobiDB-lite"/>
    </source>
</evidence>
<feature type="region of interest" description="Disordered" evidence="1">
    <location>
        <begin position="29"/>
        <end position="78"/>
    </location>
</feature>